<dbReference type="EMBL" id="BSXU01005835">
    <property type="protein sequence ID" value="GMG55617.1"/>
    <property type="molecule type" value="Genomic_DNA"/>
</dbReference>
<reference evidence="2" key="1">
    <citation type="submission" date="2023-04" db="EMBL/GenBank/DDBJ databases">
        <title>Ambrosiozyma monospora NBRC 1965.</title>
        <authorList>
            <person name="Ichikawa N."/>
            <person name="Sato H."/>
            <person name="Tonouchi N."/>
        </authorList>
    </citation>
    <scope>NUCLEOTIDE SEQUENCE</scope>
    <source>
        <strain evidence="2">NBRC 1965</strain>
    </source>
</reference>
<name>A0A9W7DIY3_AMBMO</name>
<feature type="compositionally biased region" description="Low complexity" evidence="1">
    <location>
        <begin position="1"/>
        <end position="12"/>
    </location>
</feature>
<dbReference type="AlphaFoldDB" id="A0A9W7DIY3"/>
<feature type="compositionally biased region" description="Polar residues" evidence="1">
    <location>
        <begin position="599"/>
        <end position="628"/>
    </location>
</feature>
<dbReference type="Proteomes" id="UP001165063">
    <property type="component" value="Unassembled WGS sequence"/>
</dbReference>
<comment type="caution">
    <text evidence="2">The sequence shown here is derived from an EMBL/GenBank/DDBJ whole genome shotgun (WGS) entry which is preliminary data.</text>
</comment>
<protein>
    <submittedName>
        <fullName evidence="2">Unnamed protein product</fullName>
    </submittedName>
</protein>
<proteinExistence type="predicted"/>
<organism evidence="2 3">
    <name type="scientific">Ambrosiozyma monospora</name>
    <name type="common">Yeast</name>
    <name type="synonym">Endomycopsis monosporus</name>
    <dbReference type="NCBI Taxonomy" id="43982"/>
    <lineage>
        <taxon>Eukaryota</taxon>
        <taxon>Fungi</taxon>
        <taxon>Dikarya</taxon>
        <taxon>Ascomycota</taxon>
        <taxon>Saccharomycotina</taxon>
        <taxon>Pichiomycetes</taxon>
        <taxon>Pichiales</taxon>
        <taxon>Pichiaceae</taxon>
        <taxon>Ambrosiozyma</taxon>
    </lineage>
</organism>
<accession>A0A9W7DIY3</accession>
<sequence length="710" mass="80748">MPTSSSSDVSSSTNTRPAVNNIITTEGNTTHVDTSSMPLLIKRRNRGFFMSELAEIAVPVRIPENKSFEISLDECNTLRDIVEKLRHYQANSLRNEPETPNPLVTETYLQLMNIKDEIYKFTISQILQLLCAYKGFFEKLNQSLNQSGYGCHITFKQEDNGQITGFSRLILRYDVDTKWFYLRKSAHLTSTDSWENSKVSIGRNSIHSVIPVTIPEDDNIKFGPHESSLKGIINELKRVSWKRDIPAVIPQPINKTYSDLFEVTTKVYQFSISQMVQFVTVYRLCFRMKCNTSDNSAYLLCRMKDETGFVNCPGRLLLKFDPDIGVFNVRTSTHKHNHDMATVLDICNSAHDWSKYASGTLNEKKFKLYIHVMGKPPILIDIPESSSHQKLISNVPITGFLRQHMYKISPPISHRPFIHQAFAKLFFIKNAAFVFTPSQLLQLLNVYNLFFVVNSDRRLQCSNAFNCTVAYSLNYNSNENLFVVYIIKNSLHSGHSHEYDDVASMVGLKISEDNLCKLKSGNFDLSYFENENSPNLCNINSDNGHTDTGDSESIELINSDDGTKDDDINDEVYDDDNDLNMTPTSFDTDYASDHDEPTNYITPENPIISTTSTNSGSKPSVQRPSSPLSLLAVSKRKTGESDIPADRQQSFMLSHLSDDECARIIETTQNLMFARHKFKIGDSLQDSKEFEEEVHELMFFTQMLSDIHST</sequence>
<feature type="region of interest" description="Disordered" evidence="1">
    <location>
        <begin position="1"/>
        <end position="20"/>
    </location>
</feature>
<evidence type="ECO:0000313" key="2">
    <source>
        <dbReference type="EMBL" id="GMG55617.1"/>
    </source>
</evidence>
<gene>
    <name evidence="2" type="ORF">Amon01_000769000</name>
</gene>
<keyword evidence="3" id="KW-1185">Reference proteome</keyword>
<evidence type="ECO:0000256" key="1">
    <source>
        <dbReference type="SAM" id="MobiDB-lite"/>
    </source>
</evidence>
<feature type="region of interest" description="Disordered" evidence="1">
    <location>
        <begin position="539"/>
        <end position="628"/>
    </location>
</feature>
<feature type="compositionally biased region" description="Acidic residues" evidence="1">
    <location>
        <begin position="567"/>
        <end position="578"/>
    </location>
</feature>
<evidence type="ECO:0000313" key="3">
    <source>
        <dbReference type="Proteomes" id="UP001165063"/>
    </source>
</evidence>